<evidence type="ECO:0000313" key="1">
    <source>
        <dbReference type="EMBL" id="GAE03459.1"/>
    </source>
</evidence>
<accession>A0A0S6U4X8</accession>
<dbReference type="Proteomes" id="UP000054164">
    <property type="component" value="Unassembled WGS sequence"/>
</dbReference>
<reference evidence="1" key="1">
    <citation type="submission" date="2013-10" db="EMBL/GenBank/DDBJ databases">
        <title>Draft genome sequence of Clostridium botulinum type B strain Osaka05.</title>
        <authorList>
            <person name="Sakaguchi Y."/>
            <person name="Hosomi K."/>
            <person name="Uchiyama J."/>
            <person name="Ogura Y."/>
            <person name="Sakaguchi M."/>
            <person name="Kohda T."/>
            <person name="Mukamoto M."/>
            <person name="Misawa N."/>
            <person name="Matsuzaki S."/>
            <person name="Hayashi T."/>
            <person name="Kozaki S."/>
        </authorList>
    </citation>
    <scope>NUCLEOTIDE SEQUENCE</scope>
    <source>
        <strain evidence="1">Osaka05</strain>
    </source>
</reference>
<dbReference type="RefSeq" id="WP_242831672.1">
    <property type="nucleotide sequence ID" value="NZ_DF384213.1"/>
</dbReference>
<protein>
    <submittedName>
        <fullName evidence="1">Uncharacterized protein</fullName>
    </submittedName>
</protein>
<dbReference type="HOGENOM" id="CLU_1109888_0_0_9"/>
<dbReference type="EMBL" id="DF384213">
    <property type="protein sequence ID" value="GAE03459.1"/>
    <property type="molecule type" value="Genomic_DNA"/>
</dbReference>
<organism evidence="1">
    <name type="scientific">Clostridium botulinum B str. Osaka05</name>
    <dbReference type="NCBI Taxonomy" id="1407017"/>
    <lineage>
        <taxon>Bacteria</taxon>
        <taxon>Bacillati</taxon>
        <taxon>Bacillota</taxon>
        <taxon>Clostridia</taxon>
        <taxon>Eubacteriales</taxon>
        <taxon>Clostridiaceae</taxon>
        <taxon>Clostridium</taxon>
    </lineage>
</organism>
<dbReference type="AlphaFoldDB" id="A0A0S6U4X8"/>
<gene>
    <name evidence="1" type="ORF">CBO05C_3149</name>
</gene>
<name>A0A0S6U4X8_CLOBO</name>
<sequence length="250" mass="29282">MAGVLKPDTVIEETIWTINSCKDNYGNIAKNLFDGNVSTIEQLYSSGDYIDITFNSNCNVWVLGTSNSTYSNRREPLKVEKWEGNQWVFYANETKPLDGAFWSKTLMNVPAGRYKFSWINGYRYDVEWCLEKVKNNKYLIKQNNDYYLTNNNYINLGKIDADKKLNNLIDQYGYDDLSIITQELNNKKIPTKLENDYYKSFDINLNDIKDTINLIEENDKKYIQHGCSNYKISDKIKKFNNGKFEVLMKE</sequence>
<proteinExistence type="predicted"/>